<name>A0A6F9ED97_9BACL</name>
<evidence type="ECO:0000313" key="1">
    <source>
        <dbReference type="EMBL" id="CAB3394465.1"/>
    </source>
</evidence>
<dbReference type="Proteomes" id="UP000502196">
    <property type="component" value="Chromosome"/>
</dbReference>
<dbReference type="EMBL" id="LR792683">
    <property type="protein sequence ID" value="CAB3394465.1"/>
    <property type="molecule type" value="Genomic_DNA"/>
</dbReference>
<sequence>MAIEHDIPKIPTPLRVLFEFESTGWFETSQEERKESILPKLSEILAGWEQYGARMVGTIDRDIFTAGAAGSKGWHACLLYDVPTWEAVAAMTNSFRATGLDRYFRLEAIVGRPFFLLEKAES</sequence>
<proteinExistence type="predicted"/>
<accession>A0A6F9ED97</accession>
<dbReference type="AlphaFoldDB" id="A0A6F9ED97"/>
<reference evidence="1 2" key="1">
    <citation type="submission" date="2020-04" db="EMBL/GenBank/DDBJ databases">
        <authorList>
            <person name="Hogendoorn C."/>
        </authorList>
    </citation>
    <scope>NUCLEOTIDE SEQUENCE [LARGE SCALE GENOMIC DNA]</scope>
    <source>
        <strain evidence="1">COOX1</strain>
    </source>
</reference>
<protein>
    <submittedName>
        <fullName evidence="1">Uncharacterized protein</fullName>
    </submittedName>
</protein>
<gene>
    <name evidence="1" type="ORF">COOX1_2427</name>
</gene>
<dbReference type="RefSeq" id="WP_170085996.1">
    <property type="nucleotide sequence ID" value="NZ_CP047971.1"/>
</dbReference>
<organism evidence="1 2">
    <name type="scientific">Kyrpidia spormannii</name>
    <dbReference type="NCBI Taxonomy" id="2055160"/>
    <lineage>
        <taxon>Bacteria</taxon>
        <taxon>Bacillati</taxon>
        <taxon>Bacillota</taxon>
        <taxon>Bacilli</taxon>
        <taxon>Bacillales</taxon>
        <taxon>Alicyclobacillaceae</taxon>
        <taxon>Kyrpidia</taxon>
    </lineage>
</organism>
<evidence type="ECO:0000313" key="2">
    <source>
        <dbReference type="Proteomes" id="UP000502196"/>
    </source>
</evidence>